<gene>
    <name evidence="3" type="ORF">DNG_01767</name>
</gene>
<dbReference type="AlphaFoldDB" id="A0AAE8SSL1"/>
<dbReference type="Proteomes" id="UP001187682">
    <property type="component" value="Unassembled WGS sequence"/>
</dbReference>
<reference evidence="3" key="1">
    <citation type="submission" date="2018-03" db="EMBL/GenBank/DDBJ databases">
        <authorList>
            <person name="Guldener U."/>
        </authorList>
    </citation>
    <scope>NUCLEOTIDE SEQUENCE</scope>
</reference>
<feature type="chain" id="PRO_5042109944" description="DUF7907 domain-containing protein" evidence="1">
    <location>
        <begin position="17"/>
        <end position="212"/>
    </location>
</feature>
<keyword evidence="4" id="KW-1185">Reference proteome</keyword>
<dbReference type="Pfam" id="PF25484">
    <property type="entry name" value="DUF7907"/>
    <property type="match status" value="1"/>
</dbReference>
<evidence type="ECO:0000256" key="1">
    <source>
        <dbReference type="SAM" id="SignalP"/>
    </source>
</evidence>
<accession>A0AAE8SSL1</accession>
<keyword evidence="1" id="KW-0732">Signal</keyword>
<evidence type="ECO:0000313" key="3">
    <source>
        <dbReference type="EMBL" id="SPN98723.1"/>
    </source>
</evidence>
<protein>
    <recommendedName>
        <fullName evidence="2">DUF7907 domain-containing protein</fullName>
    </recommendedName>
</protein>
<feature type="signal peptide" evidence="1">
    <location>
        <begin position="1"/>
        <end position="16"/>
    </location>
</feature>
<name>A0AAE8SSL1_9PEZI</name>
<dbReference type="EMBL" id="ONZQ02000002">
    <property type="protein sequence ID" value="SPN98723.1"/>
    <property type="molecule type" value="Genomic_DNA"/>
</dbReference>
<proteinExistence type="predicted"/>
<organism evidence="3 4">
    <name type="scientific">Cephalotrichum gorgonifer</name>
    <dbReference type="NCBI Taxonomy" id="2041049"/>
    <lineage>
        <taxon>Eukaryota</taxon>
        <taxon>Fungi</taxon>
        <taxon>Dikarya</taxon>
        <taxon>Ascomycota</taxon>
        <taxon>Pezizomycotina</taxon>
        <taxon>Sordariomycetes</taxon>
        <taxon>Hypocreomycetidae</taxon>
        <taxon>Microascales</taxon>
        <taxon>Microascaceae</taxon>
        <taxon>Cephalotrichum</taxon>
    </lineage>
</organism>
<sequence length="212" mass="22063">MLPLLAATLLLSPALSTPPPVSTSTGFHILLLPKDASLPARSVSMIHTGAGQSRAVAGEPSPGGGDLVFYQNGASPDSTLATDILPQGFPMSILFAPPENGTDVSPADVTVSGATSGLFVDEEEYAPSIEYVDGGRFWICESWVAYYQAVYPVFSWSAGEGEAGEACVEVDVVPVCETLEDLPDGALGSHELVQEVRCFVDNGAAGEGRRSS</sequence>
<evidence type="ECO:0000313" key="4">
    <source>
        <dbReference type="Proteomes" id="UP001187682"/>
    </source>
</evidence>
<feature type="domain" description="DUF7907" evidence="2">
    <location>
        <begin position="41"/>
        <end position="176"/>
    </location>
</feature>
<dbReference type="InterPro" id="IPR057229">
    <property type="entry name" value="DUF7907"/>
</dbReference>
<comment type="caution">
    <text evidence="3">The sequence shown here is derived from an EMBL/GenBank/DDBJ whole genome shotgun (WGS) entry which is preliminary data.</text>
</comment>
<evidence type="ECO:0000259" key="2">
    <source>
        <dbReference type="Pfam" id="PF25484"/>
    </source>
</evidence>